<organism evidence="3 4">
    <name type="scientific">Hippocampus comes</name>
    <name type="common">Tiger tail seahorse</name>
    <dbReference type="NCBI Taxonomy" id="109280"/>
    <lineage>
        <taxon>Eukaryota</taxon>
        <taxon>Metazoa</taxon>
        <taxon>Chordata</taxon>
        <taxon>Craniata</taxon>
        <taxon>Vertebrata</taxon>
        <taxon>Euteleostomi</taxon>
        <taxon>Actinopterygii</taxon>
        <taxon>Neopterygii</taxon>
        <taxon>Teleostei</taxon>
        <taxon>Neoteleostei</taxon>
        <taxon>Acanthomorphata</taxon>
        <taxon>Syngnathiaria</taxon>
        <taxon>Syngnathiformes</taxon>
        <taxon>Syngnathoidei</taxon>
        <taxon>Syngnathidae</taxon>
        <taxon>Hippocampus</taxon>
    </lineage>
</organism>
<feature type="domain" description="Polysaccharide biosynthesis protein CapD-like" evidence="2">
    <location>
        <begin position="9"/>
        <end position="53"/>
    </location>
</feature>
<dbReference type="InterPro" id="IPR036291">
    <property type="entry name" value="NAD(P)-bd_dom_sf"/>
</dbReference>
<dbReference type="STRING" id="109280.ENSHCOP00000008483"/>
<comment type="similarity">
    <text evidence="1">Belongs to the polysaccharide synthase family.</text>
</comment>
<dbReference type="Proteomes" id="UP000264820">
    <property type="component" value="Unplaced"/>
</dbReference>
<accession>A0A3Q2XU25</accession>
<protein>
    <recommendedName>
        <fullName evidence="2">Polysaccharide biosynthesis protein CapD-like domain-containing protein</fullName>
    </recommendedName>
</protein>
<dbReference type="SUPFAM" id="SSF51735">
    <property type="entry name" value="NAD(P)-binding Rossmann-fold domains"/>
    <property type="match status" value="1"/>
</dbReference>
<dbReference type="PANTHER" id="PTHR43318">
    <property type="entry name" value="UDP-N-ACETYLGLUCOSAMINE 4,6-DEHYDRATASE"/>
    <property type="match status" value="1"/>
</dbReference>
<reference evidence="3" key="2">
    <citation type="submission" date="2025-09" db="UniProtKB">
        <authorList>
            <consortium name="Ensembl"/>
        </authorList>
    </citation>
    <scope>IDENTIFICATION</scope>
</reference>
<proteinExistence type="inferred from homology"/>
<evidence type="ECO:0000259" key="2">
    <source>
        <dbReference type="Pfam" id="PF02719"/>
    </source>
</evidence>
<evidence type="ECO:0000256" key="1">
    <source>
        <dbReference type="ARBA" id="ARBA00007430"/>
    </source>
</evidence>
<name>A0A3Q2XU25_HIPCM</name>
<dbReference type="InterPro" id="IPR051203">
    <property type="entry name" value="Polysaccharide_Synthase-Rel"/>
</dbReference>
<sequence>MLDLNNKSVLITGGTGSLGKALTRRIFAEFPNVKRLVIFSRDEQKQFQMAQKYPE</sequence>
<evidence type="ECO:0000313" key="3">
    <source>
        <dbReference type="Ensembl" id="ENSHCOP00000008483.1"/>
    </source>
</evidence>
<dbReference type="AlphaFoldDB" id="A0A3Q2XU25"/>
<keyword evidence="4" id="KW-1185">Reference proteome</keyword>
<dbReference type="Pfam" id="PF02719">
    <property type="entry name" value="Polysacc_synt_2"/>
    <property type="match status" value="1"/>
</dbReference>
<dbReference type="Ensembl" id="ENSHCOT00000000227.1">
    <property type="protein sequence ID" value="ENSHCOP00000008483.1"/>
    <property type="gene ID" value="ENSHCOG00000010733.1"/>
</dbReference>
<evidence type="ECO:0000313" key="4">
    <source>
        <dbReference type="Proteomes" id="UP000264820"/>
    </source>
</evidence>
<dbReference type="InterPro" id="IPR003869">
    <property type="entry name" value="Polysac_CapD-like"/>
</dbReference>
<dbReference type="PANTHER" id="PTHR43318:SF2">
    <property type="entry name" value="UDP-N-ACETYLGLUCOSAMINE 4,6-DEHYDRATASE (INVERTING)"/>
    <property type="match status" value="1"/>
</dbReference>
<reference evidence="3" key="1">
    <citation type="submission" date="2025-08" db="UniProtKB">
        <authorList>
            <consortium name="Ensembl"/>
        </authorList>
    </citation>
    <scope>IDENTIFICATION</scope>
</reference>
<dbReference type="Gene3D" id="3.40.50.720">
    <property type="entry name" value="NAD(P)-binding Rossmann-like Domain"/>
    <property type="match status" value="1"/>
</dbReference>